<dbReference type="Gene3D" id="3.40.50.2000">
    <property type="entry name" value="Glycogen Phosphorylase B"/>
    <property type="match status" value="1"/>
</dbReference>
<evidence type="ECO:0000313" key="3">
    <source>
        <dbReference type="EMBL" id="KAA4747508.1"/>
    </source>
</evidence>
<dbReference type="Pfam" id="PF00534">
    <property type="entry name" value="Glycos_transf_1"/>
    <property type="match status" value="1"/>
</dbReference>
<keyword evidence="1" id="KW-0812">Transmembrane</keyword>
<keyword evidence="1" id="KW-1133">Transmembrane helix</keyword>
<feature type="domain" description="Glycosyl transferase family 1" evidence="2">
    <location>
        <begin position="180"/>
        <end position="338"/>
    </location>
</feature>
<evidence type="ECO:0000256" key="1">
    <source>
        <dbReference type="SAM" id="Phobius"/>
    </source>
</evidence>
<name>A0A5M5P0N0_BACFG</name>
<proteinExistence type="predicted"/>
<protein>
    <submittedName>
        <fullName evidence="3">Glycosyltransferase family 4 protein</fullName>
    </submittedName>
</protein>
<dbReference type="Proteomes" id="UP000479773">
    <property type="component" value="Unassembled WGS sequence"/>
</dbReference>
<dbReference type="InterPro" id="IPR001296">
    <property type="entry name" value="Glyco_trans_1"/>
</dbReference>
<accession>A0A5M5P0N0</accession>
<keyword evidence="3" id="KW-0808">Transferase</keyword>
<sequence length="367" mass="43431">MKEKYCLAIVYEQLDKDGRALRQISTLIKGNYRVVVICANTSSKFDNARYKVINFDTGRKLKGWLKFNLLTLKYIWRHRKEIYFLYMLNSYMLLLGFISKKYLNINWVYDSYENLIISKRFPFTKMEKYIFLLEKFCIKNSSLVVAANNERARLMKRLYRLSNVTYVMNIIHKNQVVDTASKPLPNAGEDFWILYQGVITKERNLSLIISSLQYLPLNYKLRIIGSGDEENLKILIEKMGLCDRVVFEGRLPYNEMLKKSLNSHLGIVYYISWNLNTYYCSPNKIFEYANMHIPIISSSQRLFRKIFSKYKIGAFLEENATPEKVAKIIEEISLNYDTYTKDFCAFNEEYNSDNESNRIIEKLKEIL</sequence>
<dbReference type="AlphaFoldDB" id="A0A5M5P0N0"/>
<comment type="caution">
    <text evidence="3">The sequence shown here is derived from an EMBL/GenBank/DDBJ whole genome shotgun (WGS) entry which is preliminary data.</text>
</comment>
<dbReference type="EMBL" id="VWEQ01000037">
    <property type="protein sequence ID" value="KAA4747508.1"/>
    <property type="molecule type" value="Genomic_DNA"/>
</dbReference>
<dbReference type="SUPFAM" id="SSF53756">
    <property type="entry name" value="UDP-Glycosyltransferase/glycogen phosphorylase"/>
    <property type="match status" value="1"/>
</dbReference>
<evidence type="ECO:0000259" key="2">
    <source>
        <dbReference type="Pfam" id="PF00534"/>
    </source>
</evidence>
<gene>
    <name evidence="3" type="ORF">F3B44_22870</name>
</gene>
<evidence type="ECO:0000313" key="4">
    <source>
        <dbReference type="Proteomes" id="UP000479773"/>
    </source>
</evidence>
<keyword evidence="1" id="KW-0472">Membrane</keyword>
<feature type="transmembrane region" description="Helical" evidence="1">
    <location>
        <begin position="82"/>
        <end position="99"/>
    </location>
</feature>
<organism evidence="3 4">
    <name type="scientific">Bacteroides fragilis</name>
    <dbReference type="NCBI Taxonomy" id="817"/>
    <lineage>
        <taxon>Bacteria</taxon>
        <taxon>Pseudomonadati</taxon>
        <taxon>Bacteroidota</taxon>
        <taxon>Bacteroidia</taxon>
        <taxon>Bacteroidales</taxon>
        <taxon>Bacteroidaceae</taxon>
        <taxon>Bacteroides</taxon>
    </lineage>
</organism>
<dbReference type="RefSeq" id="WP_149918632.1">
    <property type="nucleotide sequence ID" value="NZ_JADPAE010000020.1"/>
</dbReference>
<dbReference type="GO" id="GO:0016757">
    <property type="term" value="F:glycosyltransferase activity"/>
    <property type="evidence" value="ECO:0007669"/>
    <property type="project" value="InterPro"/>
</dbReference>
<reference evidence="3 4" key="1">
    <citation type="journal article" date="2019" name="Nat. Med.">
        <title>A library of human gut bacterial isolates paired with longitudinal multiomics data enables mechanistic microbiome research.</title>
        <authorList>
            <person name="Poyet M."/>
            <person name="Groussin M."/>
            <person name="Gibbons S.M."/>
            <person name="Avila-Pacheco J."/>
            <person name="Jiang X."/>
            <person name="Kearney S.M."/>
            <person name="Perrotta A.R."/>
            <person name="Berdy B."/>
            <person name="Zhao S."/>
            <person name="Lieberman T.D."/>
            <person name="Swanson P.K."/>
            <person name="Smith M."/>
            <person name="Roesemann S."/>
            <person name="Alexander J.E."/>
            <person name="Rich S.A."/>
            <person name="Livny J."/>
            <person name="Vlamakis H."/>
            <person name="Clish C."/>
            <person name="Bullock K."/>
            <person name="Deik A."/>
            <person name="Scott J."/>
            <person name="Pierce K.A."/>
            <person name="Xavier R.J."/>
            <person name="Alm E.J."/>
        </authorList>
    </citation>
    <scope>NUCLEOTIDE SEQUENCE [LARGE SCALE GENOMIC DNA]</scope>
    <source>
        <strain evidence="3 4">BIOML-A106</strain>
    </source>
</reference>